<name>A0A3D9DWU7_9GAMM</name>
<feature type="signal peptide" evidence="1">
    <location>
        <begin position="1"/>
        <end position="20"/>
    </location>
</feature>
<protein>
    <recommendedName>
        <fullName evidence="4">2OG-Fe dioxygenase family protein</fullName>
    </recommendedName>
</protein>
<evidence type="ECO:0000256" key="1">
    <source>
        <dbReference type="SAM" id="SignalP"/>
    </source>
</evidence>
<dbReference type="Proteomes" id="UP000256334">
    <property type="component" value="Unassembled WGS sequence"/>
</dbReference>
<keyword evidence="1" id="KW-0732">Signal</keyword>
<evidence type="ECO:0000313" key="3">
    <source>
        <dbReference type="Proteomes" id="UP000256334"/>
    </source>
</evidence>
<dbReference type="Pfam" id="PF10014">
    <property type="entry name" value="2OG-Fe_Oxy_2"/>
    <property type="match status" value="1"/>
</dbReference>
<comment type="caution">
    <text evidence="2">The sequence shown here is derived from an EMBL/GenBank/DDBJ whole genome shotgun (WGS) entry which is preliminary data.</text>
</comment>
<keyword evidence="3" id="KW-1185">Reference proteome</keyword>
<organism evidence="2 3">
    <name type="scientific">Kushneria indalinina DSM 14324</name>
    <dbReference type="NCBI Taxonomy" id="1122140"/>
    <lineage>
        <taxon>Bacteria</taxon>
        <taxon>Pseudomonadati</taxon>
        <taxon>Pseudomonadota</taxon>
        <taxon>Gammaproteobacteria</taxon>
        <taxon>Oceanospirillales</taxon>
        <taxon>Halomonadaceae</taxon>
        <taxon>Kushneria</taxon>
    </lineage>
</organism>
<dbReference type="Gene3D" id="2.60.120.620">
    <property type="entry name" value="q2cbj1_9rhob like domain"/>
    <property type="match status" value="1"/>
</dbReference>
<gene>
    <name evidence="2" type="ORF">C8D72_2089</name>
</gene>
<dbReference type="AlphaFoldDB" id="A0A3D9DWU7"/>
<feature type="chain" id="PRO_5017751852" description="2OG-Fe dioxygenase family protein" evidence="1">
    <location>
        <begin position="21"/>
        <end position="293"/>
    </location>
</feature>
<reference evidence="2 3" key="1">
    <citation type="submission" date="2018-07" db="EMBL/GenBank/DDBJ databases">
        <title>Genomic Encyclopedia of Type Strains, Phase IV (KMG-IV): sequencing the most valuable type-strain genomes for metagenomic binning, comparative biology and taxonomic classification.</title>
        <authorList>
            <person name="Goeker M."/>
        </authorList>
    </citation>
    <scope>NUCLEOTIDE SEQUENCE [LARGE SCALE GENOMIC DNA]</scope>
    <source>
        <strain evidence="2 3">DSM 14324</strain>
    </source>
</reference>
<dbReference type="GO" id="GO:0051213">
    <property type="term" value="F:dioxygenase activity"/>
    <property type="evidence" value="ECO:0007669"/>
    <property type="project" value="InterPro"/>
</dbReference>
<dbReference type="InterPro" id="IPR018724">
    <property type="entry name" value="2OG-Fe_dioxygenase"/>
</dbReference>
<evidence type="ECO:0008006" key="4">
    <source>
        <dbReference type="Google" id="ProtNLM"/>
    </source>
</evidence>
<sequence>MPACCFGFTSLLQFPAPPLAAILMTDVLTHDVASLETLSASLVDRLARAGYLLATAGEVAPIFRDWCVGRAHRTPDCAELARYWNDLAPDRFMGDGGRYRRRRHAVFSAVAGARSLVRKPHQAHFQTTNFNQLNGGIERHFEPVDEGALATNAFDFLCELLLGVFGRCAPEADWHVEMHQFRIEVGGDIATGLPTPEGLHRDGVDFVAMVMMGRDNVREGISHIHDLDRRELAAFTLAEPLDMALVDDTRVLHGVTPIVADDATRPGQRDLLVLTFKRRESAPDQSPGGASGV</sequence>
<accession>A0A3D9DWU7</accession>
<dbReference type="EMBL" id="QRDJ01000007">
    <property type="protein sequence ID" value="REC95253.1"/>
    <property type="molecule type" value="Genomic_DNA"/>
</dbReference>
<proteinExistence type="predicted"/>
<evidence type="ECO:0000313" key="2">
    <source>
        <dbReference type="EMBL" id="REC95253.1"/>
    </source>
</evidence>